<reference evidence="1" key="1">
    <citation type="journal article" date="2023" name="G3 (Bethesda)">
        <title>A reference genome for the long-term kleptoplast-retaining sea slug Elysia crispata morphotype clarki.</title>
        <authorList>
            <person name="Eastman K.E."/>
            <person name="Pendleton A.L."/>
            <person name="Shaikh M.A."/>
            <person name="Suttiyut T."/>
            <person name="Ogas R."/>
            <person name="Tomko P."/>
            <person name="Gavelis G."/>
            <person name="Widhalm J.R."/>
            <person name="Wisecaver J.H."/>
        </authorList>
    </citation>
    <scope>NUCLEOTIDE SEQUENCE</scope>
    <source>
        <strain evidence="1">ECLA1</strain>
    </source>
</reference>
<comment type="caution">
    <text evidence="1">The sequence shown here is derived from an EMBL/GenBank/DDBJ whole genome shotgun (WGS) entry which is preliminary data.</text>
</comment>
<dbReference type="AlphaFoldDB" id="A0AAE0Z043"/>
<sequence>MEFAILPSKSAFYKLKISVESSCLDLLDSDSTEKPMSQESFTMFEQSKRIEYNKAERSSGLGLGRGKVGGSLFAAV</sequence>
<proteinExistence type="predicted"/>
<dbReference type="EMBL" id="JAWDGP010004981">
    <property type="protein sequence ID" value="KAK3760463.1"/>
    <property type="molecule type" value="Genomic_DNA"/>
</dbReference>
<dbReference type="Proteomes" id="UP001283361">
    <property type="component" value="Unassembled WGS sequence"/>
</dbReference>
<evidence type="ECO:0000313" key="2">
    <source>
        <dbReference type="Proteomes" id="UP001283361"/>
    </source>
</evidence>
<name>A0AAE0Z043_9GAST</name>
<keyword evidence="2" id="KW-1185">Reference proteome</keyword>
<organism evidence="1 2">
    <name type="scientific">Elysia crispata</name>
    <name type="common">lettuce slug</name>
    <dbReference type="NCBI Taxonomy" id="231223"/>
    <lineage>
        <taxon>Eukaryota</taxon>
        <taxon>Metazoa</taxon>
        <taxon>Spiralia</taxon>
        <taxon>Lophotrochozoa</taxon>
        <taxon>Mollusca</taxon>
        <taxon>Gastropoda</taxon>
        <taxon>Heterobranchia</taxon>
        <taxon>Euthyneura</taxon>
        <taxon>Panpulmonata</taxon>
        <taxon>Sacoglossa</taxon>
        <taxon>Placobranchoidea</taxon>
        <taxon>Plakobranchidae</taxon>
        <taxon>Elysia</taxon>
    </lineage>
</organism>
<gene>
    <name evidence="1" type="ORF">RRG08_011175</name>
</gene>
<accession>A0AAE0Z043</accession>
<evidence type="ECO:0000313" key="1">
    <source>
        <dbReference type="EMBL" id="KAK3760463.1"/>
    </source>
</evidence>
<protein>
    <submittedName>
        <fullName evidence="1">Uncharacterized protein</fullName>
    </submittedName>
</protein>